<dbReference type="InterPro" id="IPR036412">
    <property type="entry name" value="HAD-like_sf"/>
</dbReference>
<dbReference type="PRINTS" id="PR00413">
    <property type="entry name" value="HADHALOGNASE"/>
</dbReference>
<keyword evidence="2" id="KW-1185">Reference proteome</keyword>
<proteinExistence type="predicted"/>
<dbReference type="NCBIfam" id="TIGR01509">
    <property type="entry name" value="HAD-SF-IA-v3"/>
    <property type="match status" value="1"/>
</dbReference>
<protein>
    <submittedName>
        <fullName evidence="1">HAD-IA family hydrolase</fullName>
    </submittedName>
</protein>
<comment type="caution">
    <text evidence="1">The sequence shown here is derived from an EMBL/GenBank/DDBJ whole genome shotgun (WGS) entry which is preliminary data.</text>
</comment>
<dbReference type="InterPro" id="IPR006439">
    <property type="entry name" value="HAD-SF_hydro_IA"/>
</dbReference>
<organism evidence="1 2">
    <name type="scientific">Catenulispora subtropica</name>
    <dbReference type="NCBI Taxonomy" id="450798"/>
    <lineage>
        <taxon>Bacteria</taxon>
        <taxon>Bacillati</taxon>
        <taxon>Actinomycetota</taxon>
        <taxon>Actinomycetes</taxon>
        <taxon>Catenulisporales</taxon>
        <taxon>Catenulisporaceae</taxon>
        <taxon>Catenulispora</taxon>
    </lineage>
</organism>
<dbReference type="Proteomes" id="UP001499854">
    <property type="component" value="Unassembled WGS sequence"/>
</dbReference>
<accession>A0ABP5EBD4</accession>
<dbReference type="SFLD" id="SFLDS00003">
    <property type="entry name" value="Haloacid_Dehalogenase"/>
    <property type="match status" value="1"/>
</dbReference>
<dbReference type="PANTHER" id="PTHR47829:SF1">
    <property type="entry name" value="HAD FAMILY PHOSPHATASE"/>
    <property type="match status" value="1"/>
</dbReference>
<evidence type="ECO:0000313" key="2">
    <source>
        <dbReference type="Proteomes" id="UP001499854"/>
    </source>
</evidence>
<dbReference type="CDD" id="cd02603">
    <property type="entry name" value="HAD_sEH-N_like"/>
    <property type="match status" value="1"/>
</dbReference>
<dbReference type="SUPFAM" id="SSF56784">
    <property type="entry name" value="HAD-like"/>
    <property type="match status" value="1"/>
</dbReference>
<evidence type="ECO:0000313" key="1">
    <source>
        <dbReference type="EMBL" id="GAA1992141.1"/>
    </source>
</evidence>
<name>A0ABP5EBD4_9ACTN</name>
<dbReference type="Gene3D" id="3.40.50.1000">
    <property type="entry name" value="HAD superfamily/HAD-like"/>
    <property type="match status" value="1"/>
</dbReference>
<dbReference type="GO" id="GO:0016787">
    <property type="term" value="F:hydrolase activity"/>
    <property type="evidence" value="ECO:0007669"/>
    <property type="project" value="UniProtKB-KW"/>
</dbReference>
<reference evidence="2" key="1">
    <citation type="journal article" date="2019" name="Int. J. Syst. Evol. Microbiol.">
        <title>The Global Catalogue of Microorganisms (GCM) 10K type strain sequencing project: providing services to taxonomists for standard genome sequencing and annotation.</title>
        <authorList>
            <consortium name="The Broad Institute Genomics Platform"/>
            <consortium name="The Broad Institute Genome Sequencing Center for Infectious Disease"/>
            <person name="Wu L."/>
            <person name="Ma J."/>
        </authorList>
    </citation>
    <scope>NUCLEOTIDE SEQUENCE [LARGE SCALE GENOMIC DNA]</scope>
    <source>
        <strain evidence="2">JCM 16013</strain>
    </source>
</reference>
<dbReference type="PANTHER" id="PTHR47829">
    <property type="entry name" value="HYDROLASE, PUTATIVE (AFU_ORTHOLOGUE AFUA_1G12880)-RELATED"/>
    <property type="match status" value="1"/>
</dbReference>
<gene>
    <name evidence="1" type="ORF">GCM10009838_64720</name>
</gene>
<dbReference type="Pfam" id="PF00702">
    <property type="entry name" value="Hydrolase"/>
    <property type="match status" value="1"/>
</dbReference>
<dbReference type="InterPro" id="IPR023214">
    <property type="entry name" value="HAD_sf"/>
</dbReference>
<dbReference type="InterPro" id="IPR052898">
    <property type="entry name" value="ACAD10-like"/>
</dbReference>
<keyword evidence="1" id="KW-0378">Hydrolase</keyword>
<dbReference type="EMBL" id="BAAAQM010000047">
    <property type="protein sequence ID" value="GAA1992141.1"/>
    <property type="molecule type" value="Genomic_DNA"/>
</dbReference>
<dbReference type="SFLD" id="SFLDG01129">
    <property type="entry name" value="C1.5:_HAD__Beta-PGM__Phosphata"/>
    <property type="match status" value="1"/>
</dbReference>
<sequence>MSTTLPRAVLTDFGGVLTSSVFEAFQAYSASVSGDPELFAKLFSSDPAAGELLVEHECGRIGQAEFEAGIAAVLAPRGVDLPAPGFVDAFQALLKPDEAMLAALGRLRAAGVPVAIVSNSLGDDCYRGYDLAALADTVVISAEVGVRKPSRAIYELACSRLAVPPADCVMIDDLEHNLRGAARIGIRCLHHTDAARTVATLAEWFPIPV</sequence>